<comment type="caution">
    <text evidence="2">The sequence shown here is derived from an EMBL/GenBank/DDBJ whole genome shotgun (WGS) entry which is preliminary data.</text>
</comment>
<protein>
    <submittedName>
        <fullName evidence="2">BXL6 protein</fullName>
    </submittedName>
</protein>
<evidence type="ECO:0000313" key="3">
    <source>
        <dbReference type="Proteomes" id="UP000601435"/>
    </source>
</evidence>
<proteinExistence type="predicted"/>
<reference evidence="2" key="1">
    <citation type="submission" date="2021-02" db="EMBL/GenBank/DDBJ databases">
        <authorList>
            <person name="Dougan E. K."/>
            <person name="Rhodes N."/>
            <person name="Thang M."/>
            <person name="Chan C."/>
        </authorList>
    </citation>
    <scope>NUCLEOTIDE SEQUENCE</scope>
</reference>
<accession>A0A812S621</accession>
<feature type="chain" id="PRO_5032897319" evidence="1">
    <location>
        <begin position="27"/>
        <end position="106"/>
    </location>
</feature>
<keyword evidence="3" id="KW-1185">Reference proteome</keyword>
<dbReference type="EMBL" id="CAJNJA010020736">
    <property type="protein sequence ID" value="CAE7464105.1"/>
    <property type="molecule type" value="Genomic_DNA"/>
</dbReference>
<evidence type="ECO:0000256" key="1">
    <source>
        <dbReference type="SAM" id="SignalP"/>
    </source>
</evidence>
<dbReference type="Proteomes" id="UP000601435">
    <property type="component" value="Unassembled WGS sequence"/>
</dbReference>
<dbReference type="AlphaFoldDB" id="A0A812S621"/>
<organism evidence="2 3">
    <name type="scientific">Symbiodinium necroappetens</name>
    <dbReference type="NCBI Taxonomy" id="1628268"/>
    <lineage>
        <taxon>Eukaryota</taxon>
        <taxon>Sar</taxon>
        <taxon>Alveolata</taxon>
        <taxon>Dinophyceae</taxon>
        <taxon>Suessiales</taxon>
        <taxon>Symbiodiniaceae</taxon>
        <taxon>Symbiodinium</taxon>
    </lineage>
</organism>
<evidence type="ECO:0000313" key="2">
    <source>
        <dbReference type="EMBL" id="CAE7464105.1"/>
    </source>
</evidence>
<keyword evidence="1" id="KW-0732">Signal</keyword>
<sequence length="106" mass="11030">AKLQFHRGLAASLLLRLAAEPMPISGFVEQRSCGSSLISNVCASGEEADAMDVSVAAAQAIAVILDGVSKLDGSVSSRFAEMLDTSVLIMYKCCSGLSHNIIKTPS</sequence>
<feature type="signal peptide" evidence="1">
    <location>
        <begin position="1"/>
        <end position="26"/>
    </location>
</feature>
<name>A0A812S621_9DINO</name>
<dbReference type="OrthoDB" id="443847at2759"/>
<gene>
    <name evidence="2" type="primary">BXL6</name>
    <name evidence="2" type="ORF">SNEC2469_LOCUS13017</name>
</gene>
<feature type="non-terminal residue" evidence="2">
    <location>
        <position position="106"/>
    </location>
</feature>